<keyword evidence="4" id="KW-1185">Reference proteome</keyword>
<dbReference type="RefSeq" id="WP_107829997.1">
    <property type="nucleotide sequence ID" value="NZ_CP160205.1"/>
</dbReference>
<organism evidence="3 4">
    <name type="scientific">Mucilaginibacter yixingensis</name>
    <dbReference type="NCBI Taxonomy" id="1295612"/>
    <lineage>
        <taxon>Bacteria</taxon>
        <taxon>Pseudomonadati</taxon>
        <taxon>Bacteroidota</taxon>
        <taxon>Sphingobacteriia</taxon>
        <taxon>Sphingobacteriales</taxon>
        <taxon>Sphingobacteriaceae</taxon>
        <taxon>Mucilaginibacter</taxon>
    </lineage>
</organism>
<name>A0A2T5J7G0_9SPHI</name>
<dbReference type="Pfam" id="PF13590">
    <property type="entry name" value="DUF4136"/>
    <property type="match status" value="1"/>
</dbReference>
<feature type="signal peptide" evidence="1">
    <location>
        <begin position="1"/>
        <end position="26"/>
    </location>
</feature>
<protein>
    <submittedName>
        <fullName evidence="3">Uncharacterized protein DUF4136</fullName>
    </submittedName>
</protein>
<comment type="caution">
    <text evidence="3">The sequence shown here is derived from an EMBL/GenBank/DDBJ whole genome shotgun (WGS) entry which is preliminary data.</text>
</comment>
<evidence type="ECO:0000256" key="1">
    <source>
        <dbReference type="SAM" id="SignalP"/>
    </source>
</evidence>
<dbReference type="InterPro" id="IPR025411">
    <property type="entry name" value="DUF4136"/>
</dbReference>
<dbReference type="Proteomes" id="UP000244168">
    <property type="component" value="Unassembled WGS sequence"/>
</dbReference>
<evidence type="ECO:0000313" key="3">
    <source>
        <dbReference type="EMBL" id="PTQ95090.1"/>
    </source>
</evidence>
<feature type="domain" description="DUF4136" evidence="2">
    <location>
        <begin position="30"/>
        <end position="194"/>
    </location>
</feature>
<dbReference type="Gene3D" id="3.30.160.670">
    <property type="match status" value="1"/>
</dbReference>
<evidence type="ECO:0000313" key="4">
    <source>
        <dbReference type="Proteomes" id="UP000244168"/>
    </source>
</evidence>
<dbReference type="OrthoDB" id="118896at2"/>
<gene>
    <name evidence="3" type="ORF">C8P68_106305</name>
</gene>
<evidence type="ECO:0000259" key="2">
    <source>
        <dbReference type="Pfam" id="PF13590"/>
    </source>
</evidence>
<dbReference type="EMBL" id="QAOQ01000006">
    <property type="protein sequence ID" value="PTQ95090.1"/>
    <property type="molecule type" value="Genomic_DNA"/>
</dbReference>
<reference evidence="3 4" key="1">
    <citation type="submission" date="2018-04" db="EMBL/GenBank/DDBJ databases">
        <title>Genomic Encyclopedia of Archaeal and Bacterial Type Strains, Phase II (KMG-II): from individual species to whole genera.</title>
        <authorList>
            <person name="Goeker M."/>
        </authorList>
    </citation>
    <scope>NUCLEOTIDE SEQUENCE [LARGE SCALE GENOMIC DNA]</scope>
    <source>
        <strain evidence="3 4">DSM 26809</strain>
    </source>
</reference>
<sequence length="199" mass="22949">MKRNIWGMLALLAVCLLAACSSYTYYSVGNANNLSQYSTFAWLPPFNNTRNPYYDNDVADQRIKDQATTDLESRGLRLRDRNPDLLVRYSIMVNTKVSTYNQPMYSYNWGGYYPSYRYYGGRGFYYRYGGAYPVYVGSEIYQVPYKEGTLIIDLIDRTTHKVIWRGYGIGVVNNPESAVNDLPKVVNGILEKLPLNKMR</sequence>
<proteinExistence type="predicted"/>
<feature type="chain" id="PRO_5015530339" evidence="1">
    <location>
        <begin position="27"/>
        <end position="199"/>
    </location>
</feature>
<keyword evidence="1" id="KW-0732">Signal</keyword>
<accession>A0A2T5J7G0</accession>
<dbReference type="PROSITE" id="PS51257">
    <property type="entry name" value="PROKAR_LIPOPROTEIN"/>
    <property type="match status" value="1"/>
</dbReference>
<dbReference type="AlphaFoldDB" id="A0A2T5J7G0"/>